<name>A0A6G0TJJ4_APHGL</name>
<gene>
    <name evidence="2" type="ORF">AGLY_009075</name>
</gene>
<proteinExistence type="predicted"/>
<reference evidence="2 3" key="1">
    <citation type="submission" date="2019-08" db="EMBL/GenBank/DDBJ databases">
        <title>The genome of the soybean aphid Biotype 1, its phylome, world population structure and adaptation to the North American continent.</title>
        <authorList>
            <person name="Giordano R."/>
            <person name="Donthu R.K."/>
            <person name="Hernandez A.G."/>
            <person name="Wright C.L."/>
            <person name="Zimin A.V."/>
        </authorList>
    </citation>
    <scope>NUCLEOTIDE SEQUENCE [LARGE SCALE GENOMIC DNA]</scope>
    <source>
        <tissue evidence="2">Whole aphids</tissue>
    </source>
</reference>
<keyword evidence="1" id="KW-0812">Transmembrane</keyword>
<evidence type="ECO:0000313" key="3">
    <source>
        <dbReference type="Proteomes" id="UP000475862"/>
    </source>
</evidence>
<organism evidence="2 3">
    <name type="scientific">Aphis glycines</name>
    <name type="common">Soybean aphid</name>
    <dbReference type="NCBI Taxonomy" id="307491"/>
    <lineage>
        <taxon>Eukaryota</taxon>
        <taxon>Metazoa</taxon>
        <taxon>Ecdysozoa</taxon>
        <taxon>Arthropoda</taxon>
        <taxon>Hexapoda</taxon>
        <taxon>Insecta</taxon>
        <taxon>Pterygota</taxon>
        <taxon>Neoptera</taxon>
        <taxon>Paraneoptera</taxon>
        <taxon>Hemiptera</taxon>
        <taxon>Sternorrhyncha</taxon>
        <taxon>Aphidomorpha</taxon>
        <taxon>Aphidoidea</taxon>
        <taxon>Aphididae</taxon>
        <taxon>Aphidini</taxon>
        <taxon>Aphis</taxon>
        <taxon>Aphis</taxon>
    </lineage>
</organism>
<accession>A0A6G0TJJ4</accession>
<keyword evidence="1" id="KW-0472">Membrane</keyword>
<evidence type="ECO:0000313" key="2">
    <source>
        <dbReference type="EMBL" id="KAE9533437.1"/>
    </source>
</evidence>
<dbReference type="EMBL" id="VYZN01000034">
    <property type="protein sequence ID" value="KAE9533437.1"/>
    <property type="molecule type" value="Genomic_DNA"/>
</dbReference>
<sequence length="318" mass="36116">MALANSKDNILILPSVSLVTSITNDNSSIYTYIVETDKIVFALKQMKKIFACEIPQCILERQLLQQKLTLASNNLPEFAYIMGGGPGFTAVKHAEIIYLIKCKKVSVKVTKTDSCYNELPVLYNNQTFYMAPKTHSLQKYGTQINCNSLYPPAFNLDGNWYGFSPNVQEIKTPQKLKPNSAWTWTYKNLDFLMNSGIYNTKDTMKAFQQHIIYSQEMEAVKNNIVRQFMGYNTVNQGIQFKYLIDEHTLGKMVEDKLYKLWGWFTTIGTFVLGLMVIFFVVNVIVTTIDTALAEIDETTSNVGNVTISSLQNKVSVFI</sequence>
<protein>
    <submittedName>
        <fullName evidence="2">Uncharacterized protein</fullName>
    </submittedName>
</protein>
<keyword evidence="1" id="KW-1133">Transmembrane helix</keyword>
<comment type="caution">
    <text evidence="2">The sequence shown here is derived from an EMBL/GenBank/DDBJ whole genome shotgun (WGS) entry which is preliminary data.</text>
</comment>
<dbReference type="OrthoDB" id="6607698at2759"/>
<dbReference type="Pfam" id="PF24664">
    <property type="entry name" value="Monjiviricetes_fusion"/>
    <property type="match status" value="1"/>
</dbReference>
<feature type="transmembrane region" description="Helical" evidence="1">
    <location>
        <begin position="260"/>
        <end position="285"/>
    </location>
</feature>
<keyword evidence="3" id="KW-1185">Reference proteome</keyword>
<dbReference type="AlphaFoldDB" id="A0A6G0TJJ4"/>
<evidence type="ECO:0000256" key="1">
    <source>
        <dbReference type="SAM" id="Phobius"/>
    </source>
</evidence>
<dbReference type="Proteomes" id="UP000475862">
    <property type="component" value="Unassembled WGS sequence"/>
</dbReference>